<protein>
    <recommendedName>
        <fullName evidence="3">F-box domain-containing protein</fullName>
    </recommendedName>
</protein>
<accession>A0ABR0FFY2</accession>
<comment type="caution">
    <text evidence="1">The sequence shown here is derived from an EMBL/GenBank/DDBJ whole genome shotgun (WGS) entry which is preliminary data.</text>
</comment>
<evidence type="ECO:0000313" key="2">
    <source>
        <dbReference type="Proteomes" id="UP001322138"/>
    </source>
</evidence>
<sequence length="472" mass="52498">MVHLLDLPDELLIQICGAFPQADISDIKSCRLSCQRLCAASSHLLVPLVAVDCRKASLERFTKILHHPTISRGVRIVRVPIHSYRHELSDLCASFVKFVVEPALHARAAHDHHRRAALCFFRRYLDGHGDSTPLEHDDSLWLQALRLVHGEYQRLYREQEALRSDGTFVDTVASAVATMPRGTVLIYDDKPCSTLDAASLQVLVREHCRLLGLDPSAWRPIWYEMLSPTTWTDLVRDDFGWEAFAPDPAFQEPQMDFILELPGAIARAGGQVHDMRFDLSCETPLRHLGSGVATRSHLASATQQLQAFTLISHQPQTETLSHDYASSVLARTPNLGFLRLDIASPGSHPDILVSRLWPRLQNIHLAGVQLTLPDLVAFLDGLPAYVENMRLSSVHLMQGTWADALEALRQKSYGSFTVEDPRGSEAEHVGVAFETGGNGPGDQFVKRVRVPGGLSPAEAFVRRVRDTNPCQS</sequence>
<keyword evidence="2" id="KW-1185">Reference proteome</keyword>
<dbReference type="RefSeq" id="XP_062731188.1">
    <property type="nucleotide sequence ID" value="XM_062879931.1"/>
</dbReference>
<dbReference type="Proteomes" id="UP001322138">
    <property type="component" value="Unassembled WGS sequence"/>
</dbReference>
<dbReference type="EMBL" id="JAFFGZ010000007">
    <property type="protein sequence ID" value="KAK4642212.1"/>
    <property type="molecule type" value="Genomic_DNA"/>
</dbReference>
<reference evidence="1 2" key="1">
    <citation type="journal article" date="2023" name="bioRxiv">
        <title>High-quality genome assemblies of four members of thePodospora anserinaspecies complex.</title>
        <authorList>
            <person name="Ament-Velasquez S.L."/>
            <person name="Vogan A.A."/>
            <person name="Wallerman O."/>
            <person name="Hartmann F."/>
            <person name="Gautier V."/>
            <person name="Silar P."/>
            <person name="Giraud T."/>
            <person name="Johannesson H."/>
        </authorList>
    </citation>
    <scope>NUCLEOTIDE SEQUENCE [LARGE SCALE GENOMIC DNA]</scope>
    <source>
        <strain evidence="1 2">CBS 112042</strain>
    </source>
</reference>
<name>A0ABR0FFY2_9PEZI</name>
<evidence type="ECO:0000313" key="1">
    <source>
        <dbReference type="EMBL" id="KAK4642212.1"/>
    </source>
</evidence>
<gene>
    <name evidence="1" type="ORF">QC761_507095</name>
</gene>
<proteinExistence type="predicted"/>
<organism evidence="1 2">
    <name type="scientific">Podospora bellae-mahoneyi</name>
    <dbReference type="NCBI Taxonomy" id="2093777"/>
    <lineage>
        <taxon>Eukaryota</taxon>
        <taxon>Fungi</taxon>
        <taxon>Dikarya</taxon>
        <taxon>Ascomycota</taxon>
        <taxon>Pezizomycotina</taxon>
        <taxon>Sordariomycetes</taxon>
        <taxon>Sordariomycetidae</taxon>
        <taxon>Sordariales</taxon>
        <taxon>Podosporaceae</taxon>
        <taxon>Podospora</taxon>
    </lineage>
</organism>
<dbReference type="GeneID" id="87899413"/>
<evidence type="ECO:0008006" key="3">
    <source>
        <dbReference type="Google" id="ProtNLM"/>
    </source>
</evidence>